<keyword evidence="2" id="KW-1185">Reference proteome</keyword>
<proteinExistence type="predicted"/>
<sequence length="1288" mass="134227">MASNISLNAGEVSLVNQIFAKNDPQKFGVITGDLAVSIFSGAKLPSATLGEIWSIADSENQGFLTRNGVAVAVRLIGWAQKGDKVSEALVEKPGPIAVIEGYSGPTPTRSAVSPTPKSPAPPLPPPLTPQDKAKFSRLFNSCGPVNGLLNGDRARDVFVKSKLPMEKLSQIWNLSDTQNRGSLDVTDFTIAMYLIQASMSGALSFVPTTLPPGLYEQASGTDSISAFSTSSVKTHATGGSGSFSPGLSGVFPSRPGGSAVQPQYTGQALQQQFTGQPVQQHFTGQALQHQYTGQPLQPQSTGAGITPAARQRTAPAVPPFPLPQNATGQAPAWDVTPAEKTSADNFFTTLDSRKQGYIEGDIAVPFLLQSKLPEDVLAQVWDLADLNNDGRLTRDGFAVALHLIQGKLAGKEVPATLPPSLVPPSMRTNGAASPFQTQIPKASEPLRDLLWDDSPPASATVPPSQSSSTLQPQQTGSILQSQQTGSILQPQQTGPKLQSQQTGSIFQPQQPQYTGSVFTNSPSFPVQPPPASRPQTQDPFGSAPSHRDLLGDDEDTGAASPPIHDHSAEIGNVQIQLHSTNRSLDTTKSEVSNVEASVDNQAAQLSALQTQLSSAKAAYETETRLLSALRERFSKQTSEIQKAREELIRAESDLSAVRVEKGEVEQHVLRDKEEVRDLQRKMTETGTTIEQFKAEIEKAKKDAKQQKGLLAIAKKQLAAREAERAKVEKELQEAQAEAEEATKEREAVEAELSTELPSALTNGGQTALSADSLSLAVAHPLPVSPGSPSSLVSQTPTPAKSTNPFERINSGSSVRSQSPFLPFSNASVPTPTGGIIAPPDTTTGEVTTDDPFSFDQAFGGEDDHKVAVDNTGTSVDLGGDEQPATPRPLPAGVIIPHHDDISSPTSDHDLFSTPPMTAATISPDGETHSLTPALGVQAAAAQFPPLDAPSAAPVDESHHATDLSAQLQELDVDESDSDSEDEAPLATLVHKAAPTAEPSKEGAAPALNGHGTPPGLEAHASNLSAQATSSPAPAQFPPVLSPPVLPPTSNGSTPFGETPFDPFPAAPAAEPAKVAGVSDFDEALGKIPSSGGGPAADSGFSFDSAFEDNFDFAAASGPSAFPPAPSANGTTNSSMTLSKSTLSRSVDFDSVFAPQTTTTPASPPSLPAAVTVPPNLSLPQESKPFSFDDAFNGSAVPAPPVKQPSGSSASHGISFDDAFGGAPSQTLALDSGFGSTSSRGSAIPQTQSPVSTTFPASSPLRAPTSPRTASRLSTSPPPPRDVTPPPRV</sequence>
<evidence type="ECO:0000313" key="1">
    <source>
        <dbReference type="EMBL" id="KAI0057121.1"/>
    </source>
</evidence>
<feature type="non-terminal residue" evidence="1">
    <location>
        <position position="1288"/>
    </location>
</feature>
<reference evidence="1" key="1">
    <citation type="submission" date="2021-03" db="EMBL/GenBank/DDBJ databases">
        <authorList>
            <consortium name="DOE Joint Genome Institute"/>
            <person name="Ahrendt S."/>
            <person name="Looney B.P."/>
            <person name="Miyauchi S."/>
            <person name="Morin E."/>
            <person name="Drula E."/>
            <person name="Courty P.E."/>
            <person name="Chicoki N."/>
            <person name="Fauchery L."/>
            <person name="Kohler A."/>
            <person name="Kuo A."/>
            <person name="Labutti K."/>
            <person name="Pangilinan J."/>
            <person name="Lipzen A."/>
            <person name="Riley R."/>
            <person name="Andreopoulos W."/>
            <person name="He G."/>
            <person name="Johnson J."/>
            <person name="Barry K.W."/>
            <person name="Grigoriev I.V."/>
            <person name="Nagy L."/>
            <person name="Hibbett D."/>
            <person name="Henrissat B."/>
            <person name="Matheny P.B."/>
            <person name="Labbe J."/>
            <person name="Martin F."/>
        </authorList>
    </citation>
    <scope>NUCLEOTIDE SEQUENCE</scope>
    <source>
        <strain evidence="1">HHB10654</strain>
    </source>
</reference>
<name>A0ACB8SMW4_9AGAM</name>
<dbReference type="Proteomes" id="UP000814140">
    <property type="component" value="Unassembled WGS sequence"/>
</dbReference>
<accession>A0ACB8SMW4</accession>
<organism evidence="1 2">
    <name type="scientific">Artomyces pyxidatus</name>
    <dbReference type="NCBI Taxonomy" id="48021"/>
    <lineage>
        <taxon>Eukaryota</taxon>
        <taxon>Fungi</taxon>
        <taxon>Dikarya</taxon>
        <taxon>Basidiomycota</taxon>
        <taxon>Agaricomycotina</taxon>
        <taxon>Agaricomycetes</taxon>
        <taxon>Russulales</taxon>
        <taxon>Auriscalpiaceae</taxon>
        <taxon>Artomyces</taxon>
    </lineage>
</organism>
<evidence type="ECO:0000313" key="2">
    <source>
        <dbReference type="Proteomes" id="UP000814140"/>
    </source>
</evidence>
<reference evidence="1" key="2">
    <citation type="journal article" date="2022" name="New Phytol.">
        <title>Evolutionary transition to the ectomycorrhizal habit in the genomes of a hyperdiverse lineage of mushroom-forming fungi.</title>
        <authorList>
            <person name="Looney B."/>
            <person name="Miyauchi S."/>
            <person name="Morin E."/>
            <person name="Drula E."/>
            <person name="Courty P.E."/>
            <person name="Kohler A."/>
            <person name="Kuo A."/>
            <person name="LaButti K."/>
            <person name="Pangilinan J."/>
            <person name="Lipzen A."/>
            <person name="Riley R."/>
            <person name="Andreopoulos W."/>
            <person name="He G."/>
            <person name="Johnson J."/>
            <person name="Nolan M."/>
            <person name="Tritt A."/>
            <person name="Barry K.W."/>
            <person name="Grigoriev I.V."/>
            <person name="Nagy L.G."/>
            <person name="Hibbett D."/>
            <person name="Henrissat B."/>
            <person name="Matheny P.B."/>
            <person name="Labbe J."/>
            <person name="Martin F.M."/>
        </authorList>
    </citation>
    <scope>NUCLEOTIDE SEQUENCE</scope>
    <source>
        <strain evidence="1">HHB10654</strain>
    </source>
</reference>
<protein>
    <submittedName>
        <fullName evidence="1">Uncharacterized protein</fullName>
    </submittedName>
</protein>
<gene>
    <name evidence="1" type="ORF">BV25DRAFT_1863870</name>
</gene>
<comment type="caution">
    <text evidence="1">The sequence shown here is derived from an EMBL/GenBank/DDBJ whole genome shotgun (WGS) entry which is preliminary data.</text>
</comment>
<dbReference type="EMBL" id="MU277252">
    <property type="protein sequence ID" value="KAI0057121.1"/>
    <property type="molecule type" value="Genomic_DNA"/>
</dbReference>